<dbReference type="PROSITE" id="PS51668">
    <property type="entry name" value="TSAA_2"/>
    <property type="match status" value="1"/>
</dbReference>
<feature type="domain" description="TsaA-like" evidence="3">
    <location>
        <begin position="7"/>
        <end position="149"/>
    </location>
</feature>
<comment type="similarity">
    <text evidence="2">Belongs to the tRNA methyltransferase O family.</text>
</comment>
<dbReference type="InterPro" id="IPR040372">
    <property type="entry name" value="YaeB-like"/>
</dbReference>
<dbReference type="PANTHER" id="PTHR12818">
    <property type="entry name" value="TRNA (ADENINE(37)-N6)-METHYLTRANSFERASE"/>
    <property type="match status" value="1"/>
</dbReference>
<reference evidence="4" key="1">
    <citation type="submission" date="2020-10" db="EMBL/GenBank/DDBJ databases">
        <authorList>
            <person name="Gilroy R."/>
        </authorList>
    </citation>
    <scope>NUCLEOTIDE SEQUENCE</scope>
    <source>
        <strain evidence="4">2830</strain>
    </source>
</reference>
<dbReference type="InterPro" id="IPR036413">
    <property type="entry name" value="YaeB-like_sf"/>
</dbReference>
<organism evidence="4 5">
    <name type="scientific">Candidatus Avidehalobacter gallistercoris</name>
    <dbReference type="NCBI Taxonomy" id="2840694"/>
    <lineage>
        <taxon>Bacteria</taxon>
        <taxon>Bacillati</taxon>
        <taxon>Bacillota</taxon>
        <taxon>Clostridia</taxon>
        <taxon>Eubacteriales</taxon>
        <taxon>Peptococcaceae</taxon>
        <taxon>Peptococcaceae incertae sedis</taxon>
        <taxon>Candidatus Avidehalobacter</taxon>
    </lineage>
</organism>
<dbReference type="PANTHER" id="PTHR12818:SF0">
    <property type="entry name" value="TRNA (ADENINE(37)-N6)-METHYLTRANSFERASE"/>
    <property type="match status" value="1"/>
</dbReference>
<dbReference type="InterPro" id="IPR023370">
    <property type="entry name" value="TrmO-like_N"/>
</dbReference>
<name>A0A9D1HIH7_9FIRM</name>
<evidence type="ECO:0000256" key="2">
    <source>
        <dbReference type="ARBA" id="ARBA00033753"/>
    </source>
</evidence>
<dbReference type="CDD" id="cd09281">
    <property type="entry name" value="UPF0066"/>
    <property type="match status" value="1"/>
</dbReference>
<proteinExistence type="inferred from homology"/>
<dbReference type="InterPro" id="IPR041369">
    <property type="entry name" value="TrmO_C"/>
</dbReference>
<accession>A0A9D1HIH7</accession>
<dbReference type="Proteomes" id="UP000824124">
    <property type="component" value="Unassembled WGS sequence"/>
</dbReference>
<sequence>MSEAAELNIVAHIHNDYQEKFGVPRQSGLVAEVTSAVVLCPEYRREGVFHCIEGFSHIWLLWQFSEHLGMGWSPTVRPPRLGGNQRVGVFASRSPFRPSPIGLSAVRLLTVQRDKEWGEYLLVAGADLLDGTPIFDIKPYVPYADAIPDATGGFAVPGGAGRLKVICSPALLAQITEAKRAALLAVLAEDPRPAYQEDGARVYGMNFAGYNVRFRVAGDVLTVFAVEKNY</sequence>
<evidence type="ECO:0000259" key="3">
    <source>
        <dbReference type="PROSITE" id="PS51668"/>
    </source>
</evidence>
<dbReference type="AlphaFoldDB" id="A0A9D1HIH7"/>
<dbReference type="Pfam" id="PF01980">
    <property type="entry name" value="TrmO_N"/>
    <property type="match status" value="1"/>
</dbReference>
<keyword evidence="1" id="KW-0949">S-adenosyl-L-methionine</keyword>
<dbReference type="InterPro" id="IPR036414">
    <property type="entry name" value="YaeB_N_sf"/>
</dbReference>
<dbReference type="Gene3D" id="2.40.30.70">
    <property type="entry name" value="YaeB-like"/>
    <property type="match status" value="1"/>
</dbReference>
<protein>
    <submittedName>
        <fullName evidence="4">tRNA (N6-threonylcarbamoyladenosine(37)-N6)-methyltransferase TrmO</fullName>
    </submittedName>
</protein>
<evidence type="ECO:0000313" key="4">
    <source>
        <dbReference type="EMBL" id="HIU09685.1"/>
    </source>
</evidence>
<dbReference type="EMBL" id="DVMH01000003">
    <property type="protein sequence ID" value="HIU09685.1"/>
    <property type="molecule type" value="Genomic_DNA"/>
</dbReference>
<evidence type="ECO:0000256" key="1">
    <source>
        <dbReference type="ARBA" id="ARBA00022691"/>
    </source>
</evidence>
<dbReference type="Gene3D" id="3.30.2310.10">
    <property type="entry name" value="YaeB-like"/>
    <property type="match status" value="1"/>
</dbReference>
<dbReference type="NCBIfam" id="TIGR00104">
    <property type="entry name" value="tRNA_TsaA"/>
    <property type="match status" value="1"/>
</dbReference>
<evidence type="ECO:0000313" key="5">
    <source>
        <dbReference type="Proteomes" id="UP000824124"/>
    </source>
</evidence>
<reference evidence="4" key="2">
    <citation type="journal article" date="2021" name="PeerJ">
        <title>Extensive microbial diversity within the chicken gut microbiome revealed by metagenomics and culture.</title>
        <authorList>
            <person name="Gilroy R."/>
            <person name="Ravi A."/>
            <person name="Getino M."/>
            <person name="Pursley I."/>
            <person name="Horton D.L."/>
            <person name="Alikhan N.F."/>
            <person name="Baker D."/>
            <person name="Gharbi K."/>
            <person name="Hall N."/>
            <person name="Watson M."/>
            <person name="Adriaenssens E.M."/>
            <person name="Foster-Nyarko E."/>
            <person name="Jarju S."/>
            <person name="Secka A."/>
            <person name="Antonio M."/>
            <person name="Oren A."/>
            <person name="Chaudhuri R.R."/>
            <person name="La Ragione R."/>
            <person name="Hildebrand F."/>
            <person name="Pallen M.J."/>
        </authorList>
    </citation>
    <scope>NUCLEOTIDE SEQUENCE</scope>
    <source>
        <strain evidence="4">2830</strain>
    </source>
</reference>
<dbReference type="SUPFAM" id="SSF118196">
    <property type="entry name" value="YaeB-like"/>
    <property type="match status" value="1"/>
</dbReference>
<dbReference type="Pfam" id="PF18389">
    <property type="entry name" value="TrmO_C"/>
    <property type="match status" value="1"/>
</dbReference>
<comment type="caution">
    <text evidence="4">The sequence shown here is derived from an EMBL/GenBank/DDBJ whole genome shotgun (WGS) entry which is preliminary data.</text>
</comment>
<gene>
    <name evidence="4" type="primary">tsaA</name>
    <name evidence="4" type="ORF">IAB00_00295</name>
</gene>